<organism evidence="11 12">
    <name type="scientific">Crenothrix polyspora</name>
    <dbReference type="NCBI Taxonomy" id="360316"/>
    <lineage>
        <taxon>Bacteria</taxon>
        <taxon>Pseudomonadati</taxon>
        <taxon>Pseudomonadota</taxon>
        <taxon>Gammaproteobacteria</taxon>
        <taxon>Methylococcales</taxon>
        <taxon>Crenotrichaceae</taxon>
        <taxon>Crenothrix</taxon>
    </lineage>
</organism>
<feature type="domain" description="POTRA" evidence="10">
    <location>
        <begin position="94"/>
        <end position="174"/>
    </location>
</feature>
<dbReference type="Pfam" id="PF07244">
    <property type="entry name" value="POTRA"/>
    <property type="match status" value="4"/>
</dbReference>
<feature type="signal peptide" evidence="8">
    <location>
        <begin position="1"/>
        <end position="22"/>
    </location>
</feature>
<dbReference type="Gene3D" id="3.10.20.310">
    <property type="entry name" value="membrane protein fhac"/>
    <property type="match status" value="5"/>
</dbReference>
<accession>A0A1R4HJ30</accession>
<dbReference type="NCBIfam" id="TIGR03303">
    <property type="entry name" value="OM_YaeT"/>
    <property type="match status" value="1"/>
</dbReference>
<dbReference type="PROSITE" id="PS51779">
    <property type="entry name" value="POTRA"/>
    <property type="match status" value="5"/>
</dbReference>
<dbReference type="InterPro" id="IPR010827">
    <property type="entry name" value="BamA/TamA_POTRA"/>
</dbReference>
<gene>
    <name evidence="8 11" type="primary">bamA</name>
    <name evidence="11" type="ORF">CRENPOLYSF1_860026</name>
</gene>
<evidence type="ECO:0000259" key="10">
    <source>
        <dbReference type="PROSITE" id="PS51779"/>
    </source>
</evidence>
<feature type="chain" id="PRO_5013412854" description="Outer membrane protein assembly factor BamA" evidence="8">
    <location>
        <begin position="23"/>
        <end position="823"/>
    </location>
</feature>
<dbReference type="PANTHER" id="PTHR12815:SF23">
    <property type="entry name" value="OUTER MEMBRANE PROTEIN ASSEMBLY FACTOR BAMA"/>
    <property type="match status" value="1"/>
</dbReference>
<keyword evidence="6 8" id="KW-0472">Membrane</keyword>
<protein>
    <recommendedName>
        <fullName evidence="8 9">Outer membrane protein assembly factor BamA</fullName>
    </recommendedName>
</protein>
<evidence type="ECO:0000313" key="11">
    <source>
        <dbReference type="EMBL" id="SJM96235.1"/>
    </source>
</evidence>
<comment type="subunit">
    <text evidence="8">Part of the Bam complex.</text>
</comment>
<dbReference type="GO" id="GO:0043165">
    <property type="term" value="P:Gram-negative-bacterium-type cell outer membrane assembly"/>
    <property type="evidence" value="ECO:0007669"/>
    <property type="project" value="UniProtKB-UniRule"/>
</dbReference>
<dbReference type="GO" id="GO:1990063">
    <property type="term" value="C:Bam protein complex"/>
    <property type="evidence" value="ECO:0007669"/>
    <property type="project" value="TreeGrafter"/>
</dbReference>
<keyword evidence="4 8" id="KW-0732">Signal</keyword>
<evidence type="ECO:0000256" key="2">
    <source>
        <dbReference type="ARBA" id="ARBA00022452"/>
    </source>
</evidence>
<dbReference type="InterPro" id="IPR039910">
    <property type="entry name" value="D15-like"/>
</dbReference>
<keyword evidence="2 8" id="KW-1134">Transmembrane beta strand</keyword>
<evidence type="ECO:0000256" key="7">
    <source>
        <dbReference type="ARBA" id="ARBA00023237"/>
    </source>
</evidence>
<keyword evidence="5 8" id="KW-0677">Repeat</keyword>
<feature type="domain" description="POTRA" evidence="10">
    <location>
        <begin position="26"/>
        <end position="93"/>
    </location>
</feature>
<dbReference type="GO" id="GO:0051205">
    <property type="term" value="P:protein insertion into membrane"/>
    <property type="evidence" value="ECO:0007669"/>
    <property type="project" value="UniProtKB-UniRule"/>
</dbReference>
<dbReference type="FunFam" id="3.10.20.310:FF:000001">
    <property type="entry name" value="Outer membrane protein assembly factor BamA"/>
    <property type="match status" value="1"/>
</dbReference>
<dbReference type="Proteomes" id="UP000195667">
    <property type="component" value="Unassembled WGS sequence"/>
</dbReference>
<keyword evidence="3 8" id="KW-0812">Transmembrane</keyword>
<comment type="subcellular location">
    <subcellularLocation>
        <location evidence="8">Cell outer membrane</location>
    </subcellularLocation>
    <subcellularLocation>
        <location evidence="1">Membrane</location>
    </subcellularLocation>
</comment>
<feature type="domain" description="POTRA" evidence="10">
    <location>
        <begin position="268"/>
        <end position="346"/>
    </location>
</feature>
<feature type="domain" description="POTRA" evidence="10">
    <location>
        <begin position="177"/>
        <end position="265"/>
    </location>
</feature>
<proteinExistence type="inferred from homology"/>
<evidence type="ECO:0000256" key="5">
    <source>
        <dbReference type="ARBA" id="ARBA00022737"/>
    </source>
</evidence>
<dbReference type="Gene3D" id="2.40.160.50">
    <property type="entry name" value="membrane protein fhac: a member of the omp85/tpsb transporter family"/>
    <property type="match status" value="1"/>
</dbReference>
<reference evidence="12" key="1">
    <citation type="submission" date="2017-02" db="EMBL/GenBank/DDBJ databases">
        <authorList>
            <person name="Daims H."/>
        </authorList>
    </citation>
    <scope>NUCLEOTIDE SEQUENCE [LARGE SCALE GENOMIC DNA]</scope>
</reference>
<feature type="domain" description="POTRA" evidence="10">
    <location>
        <begin position="349"/>
        <end position="423"/>
    </location>
</feature>
<comment type="similarity">
    <text evidence="8">Belongs to the BamA family.</text>
</comment>
<keyword evidence="12" id="KW-1185">Reference proteome</keyword>
<evidence type="ECO:0000313" key="12">
    <source>
        <dbReference type="Proteomes" id="UP000195667"/>
    </source>
</evidence>
<dbReference type="OrthoDB" id="9803054at2"/>
<evidence type="ECO:0000256" key="1">
    <source>
        <dbReference type="ARBA" id="ARBA00004370"/>
    </source>
</evidence>
<evidence type="ECO:0000256" key="3">
    <source>
        <dbReference type="ARBA" id="ARBA00022692"/>
    </source>
</evidence>
<dbReference type="RefSeq" id="WP_087145124.1">
    <property type="nucleotide sequence ID" value="NZ_FUKI01000166.1"/>
</dbReference>
<dbReference type="InterPro" id="IPR034746">
    <property type="entry name" value="POTRA"/>
</dbReference>
<keyword evidence="7 8" id="KW-0998">Cell outer membrane</keyword>
<dbReference type="HAMAP" id="MF_01430">
    <property type="entry name" value="OM_assembly_BamA"/>
    <property type="match status" value="1"/>
</dbReference>
<dbReference type="InterPro" id="IPR000184">
    <property type="entry name" value="Bac_surfAg_D15"/>
</dbReference>
<name>A0A1R4HJ30_9GAMM</name>
<sequence length="823" mass="91481" precursor="true">MKSNIFARVLLLCLFVSQAVKSEDEFFVKDIKINGLKRISQGAVFNYLPINVGERFSLENAGPAIKALFKTGFFKDVALERDGSTLVINVIERPSIAKILIEGNKDLSKEDLTKALDKIGLSEGKVFDRQVLDKVQLELNRQYLSHGKYGLKIKTEVADLTRNRVGINIKISEGRVTKIKQINIVGNTVFDDKLLLRNFELSTSNLLSFYTKNDQYSKQKLSADLETLRSYYLDRGYINFSIDSTQVAITPDKKDIYVTINVKEGAVFNVEKVKLTGNLVVKPDEMIKLVGIGPEEVFSRKAATETQKALQDRLGDEGYAFANVNMIPEINDVKKTVDMTFFVDPGKRVYVRKINMKGNTKTRDEVLRREMRQMESSWASGSKIERSKTRLERLGYFESVNVETPPVPGTADQIDVNYTVTEKASGNLSAGVGFSQTQGIVLNANVSQDNVFGSGKRVNVAFNNSNYATNYQFGFFNPYFTPDGISLGYNLGYSKRNAGQVNIANYSTDVFNGGVDLGIPLNEFDQLRFGFDVKHTTLKLPNSSSYDCFGSIQCGNRVSSEALGYIEPTSDDYIDHVTLSNTSREISDFVGEEGNKFLTFSPSIGWTHDTLNRAIFPTKGGQQRFSALATIPGSDLQFYKVSYKHQLYLPLARDLTLRLQAEIAHGDGYGNTSGLPFFENYFGGGTGSVRGFRNNTLGPRGHITTDTLRQENPNSPLLNSYTFNSSQTGRPLGGSNKLIASAELFFPVPFFAETKSVRLGTFLDAGRIQNGFGLNNMKYSAGVTGEWLSPFGALSVSFAYPINADKDRGDQTQPFQFNFGQNF</sequence>
<evidence type="ECO:0000256" key="9">
    <source>
        <dbReference type="NCBIfam" id="TIGR03303"/>
    </source>
</evidence>
<evidence type="ECO:0000256" key="6">
    <source>
        <dbReference type="ARBA" id="ARBA00023136"/>
    </source>
</evidence>
<dbReference type="FunFam" id="3.10.20.310:FF:000002">
    <property type="entry name" value="Outer membrane protein assembly factor BamA"/>
    <property type="match status" value="1"/>
</dbReference>
<dbReference type="PIRSF" id="PIRSF006076">
    <property type="entry name" value="OM_assembly_OMP85"/>
    <property type="match status" value="1"/>
</dbReference>
<comment type="function">
    <text evidence="8">Part of the outer membrane protein assembly complex, which is involved in assembly and insertion of beta-barrel proteins into the outer membrane.</text>
</comment>
<evidence type="ECO:0000256" key="4">
    <source>
        <dbReference type="ARBA" id="ARBA00022729"/>
    </source>
</evidence>
<dbReference type="Pfam" id="PF01103">
    <property type="entry name" value="Omp85"/>
    <property type="match status" value="1"/>
</dbReference>
<dbReference type="InterPro" id="IPR023707">
    <property type="entry name" value="OM_assembly_BamA"/>
</dbReference>
<dbReference type="PANTHER" id="PTHR12815">
    <property type="entry name" value="SORTING AND ASSEMBLY MACHINERY SAMM50 PROTEIN FAMILY MEMBER"/>
    <property type="match status" value="1"/>
</dbReference>
<dbReference type="EMBL" id="FUKI01000166">
    <property type="protein sequence ID" value="SJM96235.1"/>
    <property type="molecule type" value="Genomic_DNA"/>
</dbReference>
<evidence type="ECO:0000256" key="8">
    <source>
        <dbReference type="HAMAP-Rule" id="MF_01430"/>
    </source>
</evidence>
<dbReference type="AlphaFoldDB" id="A0A1R4HJ30"/>